<sequence length="49" mass="5192">MQSAKTSLLSRGRHCLTPAGIFPTVFDSPGFRVNAANTSWVHTSGSGRS</sequence>
<dbReference type="Proteomes" id="UP001198602">
    <property type="component" value="Unassembled WGS sequence"/>
</dbReference>
<comment type="caution">
    <text evidence="1">The sequence shown here is derived from an EMBL/GenBank/DDBJ whole genome shotgun (WGS) entry which is preliminary data.</text>
</comment>
<dbReference type="RefSeq" id="WP_225239181.1">
    <property type="nucleotide sequence ID" value="NZ_JAHYBX010000005.1"/>
</dbReference>
<reference evidence="1 2" key="1">
    <citation type="submission" date="2021-07" db="EMBL/GenBank/DDBJ databases">
        <title>Characterization of Violacein-producing bacteria and related species.</title>
        <authorList>
            <person name="Wilson H.S."/>
            <person name="De Leon M.E."/>
        </authorList>
    </citation>
    <scope>NUCLEOTIDE SEQUENCE [LARGE SCALE GENOMIC DNA]</scope>
    <source>
        <strain evidence="1 2">HSC-2F05</strain>
    </source>
</reference>
<keyword evidence="2" id="KW-1185">Reference proteome</keyword>
<accession>A0ABS7YB41</accession>
<evidence type="ECO:0000313" key="1">
    <source>
        <dbReference type="EMBL" id="MCA1856922.1"/>
    </source>
</evidence>
<name>A0ABS7YB41_9BURK</name>
<proteinExistence type="predicted"/>
<gene>
    <name evidence="1" type="ORF">LE190_13435</name>
</gene>
<organism evidence="1 2">
    <name type="scientific">Massilia hydrophila</name>
    <dbReference type="NCBI Taxonomy" id="3044279"/>
    <lineage>
        <taxon>Bacteria</taxon>
        <taxon>Pseudomonadati</taxon>
        <taxon>Pseudomonadota</taxon>
        <taxon>Betaproteobacteria</taxon>
        <taxon>Burkholderiales</taxon>
        <taxon>Oxalobacteraceae</taxon>
        <taxon>Telluria group</taxon>
        <taxon>Massilia</taxon>
    </lineage>
</organism>
<dbReference type="EMBL" id="JAHYBX010000005">
    <property type="protein sequence ID" value="MCA1856922.1"/>
    <property type="molecule type" value="Genomic_DNA"/>
</dbReference>
<protein>
    <submittedName>
        <fullName evidence="1">Uncharacterized protein</fullName>
    </submittedName>
</protein>
<evidence type="ECO:0000313" key="2">
    <source>
        <dbReference type="Proteomes" id="UP001198602"/>
    </source>
</evidence>